<evidence type="ECO:0000313" key="4">
    <source>
        <dbReference type="EMBL" id="AUM14981.1"/>
    </source>
</evidence>
<dbReference type="AlphaFoldDB" id="A0A2K9LS73"/>
<name>A0A2K9LS73_9GAMM</name>
<keyword evidence="5" id="KW-1185">Reference proteome</keyword>
<protein>
    <recommendedName>
        <fullName evidence="6">Acyltransferase</fullName>
    </recommendedName>
</protein>
<dbReference type="EMBL" id="CP022684">
    <property type="protein sequence ID" value="AUM14981.1"/>
    <property type="molecule type" value="Genomic_DNA"/>
</dbReference>
<dbReference type="GO" id="GO:0016746">
    <property type="term" value="F:acyltransferase activity"/>
    <property type="evidence" value="ECO:0007669"/>
    <property type="project" value="UniProtKB-KW"/>
</dbReference>
<dbReference type="Gene3D" id="2.160.10.10">
    <property type="entry name" value="Hexapeptide repeat proteins"/>
    <property type="match status" value="1"/>
</dbReference>
<dbReference type="CDD" id="cd04647">
    <property type="entry name" value="LbH_MAT_like"/>
    <property type="match status" value="1"/>
</dbReference>
<evidence type="ECO:0000256" key="1">
    <source>
        <dbReference type="ARBA" id="ARBA00022679"/>
    </source>
</evidence>
<accession>A0A2K9LS73</accession>
<dbReference type="InterPro" id="IPR001451">
    <property type="entry name" value="Hexapep"/>
</dbReference>
<organism evidence="4 5">
    <name type="scientific">Ketobacter alkanivorans</name>
    <dbReference type="NCBI Taxonomy" id="1917421"/>
    <lineage>
        <taxon>Bacteria</taxon>
        <taxon>Pseudomonadati</taxon>
        <taxon>Pseudomonadota</taxon>
        <taxon>Gammaproteobacteria</taxon>
        <taxon>Pseudomonadales</taxon>
        <taxon>Ketobacteraceae</taxon>
        <taxon>Ketobacter</taxon>
    </lineage>
</organism>
<dbReference type="PROSITE" id="PS00101">
    <property type="entry name" value="HEXAPEP_TRANSFERASES"/>
    <property type="match status" value="1"/>
</dbReference>
<dbReference type="KEGG" id="kak:Kalk_15530"/>
<keyword evidence="1" id="KW-0808">Transferase</keyword>
<dbReference type="InterPro" id="IPR018357">
    <property type="entry name" value="Hexapep_transf_CS"/>
</dbReference>
<dbReference type="PANTHER" id="PTHR23416">
    <property type="entry name" value="SIALIC ACID SYNTHASE-RELATED"/>
    <property type="match status" value="1"/>
</dbReference>
<evidence type="ECO:0000313" key="5">
    <source>
        <dbReference type="Proteomes" id="UP000235116"/>
    </source>
</evidence>
<evidence type="ECO:0000256" key="3">
    <source>
        <dbReference type="ARBA" id="ARBA00023315"/>
    </source>
</evidence>
<evidence type="ECO:0008006" key="6">
    <source>
        <dbReference type="Google" id="ProtNLM"/>
    </source>
</evidence>
<dbReference type="InterPro" id="IPR051159">
    <property type="entry name" value="Hexapeptide_acetyltransf"/>
</dbReference>
<dbReference type="PANTHER" id="PTHR23416:SF78">
    <property type="entry name" value="LIPOPOLYSACCHARIDE BIOSYNTHESIS O-ACETYL TRANSFERASE WBBJ-RELATED"/>
    <property type="match status" value="1"/>
</dbReference>
<dbReference type="SUPFAM" id="SSF51161">
    <property type="entry name" value="Trimeric LpxA-like enzymes"/>
    <property type="match status" value="1"/>
</dbReference>
<gene>
    <name evidence="4" type="ORF">Kalk_15530</name>
</gene>
<evidence type="ECO:0000256" key="2">
    <source>
        <dbReference type="ARBA" id="ARBA00022737"/>
    </source>
</evidence>
<dbReference type="InterPro" id="IPR011004">
    <property type="entry name" value="Trimer_LpxA-like_sf"/>
</dbReference>
<keyword evidence="2" id="KW-0677">Repeat</keyword>
<dbReference type="Proteomes" id="UP000235116">
    <property type="component" value="Chromosome"/>
</dbReference>
<proteinExistence type="predicted"/>
<dbReference type="Pfam" id="PF00132">
    <property type="entry name" value="Hexapep"/>
    <property type="match status" value="1"/>
</dbReference>
<sequence>MKGCVTIGDHCSVHEFSFLSGNITIGNAVRIANKVSIQAGNHGIARSALIKDQASISKPIIINDDVWIGTSAVILPGVHVGTGAVIGAGAVVTKDIAPYCIVAGVPAREIGKRS</sequence>
<keyword evidence="3" id="KW-0012">Acyltransferase</keyword>
<reference evidence="5" key="1">
    <citation type="submission" date="2017-08" db="EMBL/GenBank/DDBJ databases">
        <title>Direct submision.</title>
        <authorList>
            <person name="Kim S.-J."/>
            <person name="Rhee S.-K."/>
        </authorList>
    </citation>
    <scope>NUCLEOTIDE SEQUENCE [LARGE SCALE GENOMIC DNA]</scope>
    <source>
        <strain evidence="5">GI5</strain>
    </source>
</reference>